<evidence type="ECO:0000259" key="2">
    <source>
        <dbReference type="Pfam" id="PF13193"/>
    </source>
</evidence>
<accession>A0A840FNT5</accession>
<protein>
    <submittedName>
        <fullName evidence="3">Fatty-acyl-CoA synthase</fullName>
        <ecNumber evidence="3">6.2.1.-</ecNumber>
    </submittedName>
</protein>
<keyword evidence="4" id="KW-1185">Reference proteome</keyword>
<gene>
    <name evidence="3" type="ORF">GGQ80_003473</name>
</gene>
<dbReference type="InterPro" id="IPR042099">
    <property type="entry name" value="ANL_N_sf"/>
</dbReference>
<reference evidence="3 4" key="1">
    <citation type="submission" date="2020-08" db="EMBL/GenBank/DDBJ databases">
        <title>Genomic Encyclopedia of Type Strains, Phase IV (KMG-IV): sequencing the most valuable type-strain genomes for metagenomic binning, comparative biology and taxonomic classification.</title>
        <authorList>
            <person name="Goeker M."/>
        </authorList>
    </citation>
    <scope>NUCLEOTIDE SEQUENCE [LARGE SCALE GENOMIC DNA]</scope>
    <source>
        <strain evidence="3 4">YC6723</strain>
    </source>
</reference>
<dbReference type="Gene3D" id="3.30.300.30">
    <property type="match status" value="1"/>
</dbReference>
<dbReference type="Pfam" id="PF00501">
    <property type="entry name" value="AMP-binding"/>
    <property type="match status" value="1"/>
</dbReference>
<dbReference type="RefSeq" id="WP_183987155.1">
    <property type="nucleotide sequence ID" value="NZ_JACIEV010000014.1"/>
</dbReference>
<evidence type="ECO:0000313" key="3">
    <source>
        <dbReference type="EMBL" id="MBB4155548.1"/>
    </source>
</evidence>
<dbReference type="EMBL" id="JACIEV010000014">
    <property type="protein sequence ID" value="MBB4155548.1"/>
    <property type="molecule type" value="Genomic_DNA"/>
</dbReference>
<organism evidence="3 4">
    <name type="scientific">Sphingomonas jinjuensis</name>
    <dbReference type="NCBI Taxonomy" id="535907"/>
    <lineage>
        <taxon>Bacteria</taxon>
        <taxon>Pseudomonadati</taxon>
        <taxon>Pseudomonadota</taxon>
        <taxon>Alphaproteobacteria</taxon>
        <taxon>Sphingomonadales</taxon>
        <taxon>Sphingomonadaceae</taxon>
        <taxon>Sphingomonas</taxon>
    </lineage>
</organism>
<feature type="domain" description="AMP-dependent synthetase/ligase" evidence="1">
    <location>
        <begin position="11"/>
        <end position="360"/>
    </location>
</feature>
<dbReference type="GO" id="GO:0016878">
    <property type="term" value="F:acid-thiol ligase activity"/>
    <property type="evidence" value="ECO:0007669"/>
    <property type="project" value="UniProtKB-ARBA"/>
</dbReference>
<proteinExistence type="predicted"/>
<dbReference type="InterPro" id="IPR025110">
    <property type="entry name" value="AMP-bd_C"/>
</dbReference>
<evidence type="ECO:0000313" key="4">
    <source>
        <dbReference type="Proteomes" id="UP000529795"/>
    </source>
</evidence>
<comment type="caution">
    <text evidence="3">The sequence shown here is derived from an EMBL/GenBank/DDBJ whole genome shotgun (WGS) entry which is preliminary data.</text>
</comment>
<dbReference type="InterPro" id="IPR050237">
    <property type="entry name" value="ATP-dep_AMP-bd_enzyme"/>
</dbReference>
<dbReference type="Proteomes" id="UP000529795">
    <property type="component" value="Unassembled WGS sequence"/>
</dbReference>
<sequence length="505" mass="54348">MFTGLLHEGLEYWRRQTPTKRAVVLDGAESLTYEELGRWSDGVAARLQASGVVAGDTVAICGANSIAWIVGAFAILKAGGVLVPVNERYTAPEITYLLETSEPRLVLADAERAATIAGCVPSVPVIRLDALEPFRAGASADWRAVEQPSSAIAIVIFTSGTTAQPKGVMLAHDRHLAKFAEMCLFAPELGPATQSLMPFGLQAGPGTAWGYLFATTIGGTFHFTSKYDAERTLRTLVDERISFFIGVPMIYEQIARLPAFADADLSALAFARVGGARSHEETLAAWRARGVIVRNLYGMSEMGGGAIIATADEALARPESCGRGMPYTRVRCVRDDGTECAAGEAGAVLMRGPGQMVGYWRNSDATAEAVIDGWMHSGDIGVIDAEGYFTFLDRSKEMIKSGGFNISPSEIEGVIAAFDGVVEVSVFSVPDDKFGEVPFACVHAADPIDPQAVFEACRQRLAGFKLPRYVVASRDPLARLTNGKFDKRRMKADYADARDRFPRLG</sequence>
<dbReference type="Pfam" id="PF13193">
    <property type="entry name" value="AMP-binding_C"/>
    <property type="match status" value="1"/>
</dbReference>
<dbReference type="InterPro" id="IPR000873">
    <property type="entry name" value="AMP-dep_synth/lig_dom"/>
</dbReference>
<dbReference type="EC" id="6.2.1.-" evidence="3"/>
<dbReference type="InterPro" id="IPR045851">
    <property type="entry name" value="AMP-bd_C_sf"/>
</dbReference>
<evidence type="ECO:0000259" key="1">
    <source>
        <dbReference type="Pfam" id="PF00501"/>
    </source>
</evidence>
<keyword evidence="3" id="KW-0436">Ligase</keyword>
<dbReference type="PANTHER" id="PTHR43767:SF1">
    <property type="entry name" value="NONRIBOSOMAL PEPTIDE SYNTHASE PES1 (EUROFUNG)-RELATED"/>
    <property type="match status" value="1"/>
</dbReference>
<dbReference type="SUPFAM" id="SSF56801">
    <property type="entry name" value="Acetyl-CoA synthetase-like"/>
    <property type="match status" value="1"/>
</dbReference>
<feature type="domain" description="AMP-binding enzyme C-terminal" evidence="2">
    <location>
        <begin position="410"/>
        <end position="484"/>
    </location>
</feature>
<dbReference type="PANTHER" id="PTHR43767">
    <property type="entry name" value="LONG-CHAIN-FATTY-ACID--COA LIGASE"/>
    <property type="match status" value="1"/>
</dbReference>
<dbReference type="AlphaFoldDB" id="A0A840FNT5"/>
<name>A0A840FNT5_9SPHN</name>
<dbReference type="Gene3D" id="3.40.50.12780">
    <property type="entry name" value="N-terminal domain of ligase-like"/>
    <property type="match status" value="1"/>
</dbReference>